<feature type="region of interest" description="Disordered" evidence="1">
    <location>
        <begin position="1"/>
        <end position="54"/>
    </location>
</feature>
<sequence length="600" mass="66164">VRRARRNGAGWVRSLGLDRGGRGARRADRAGRGGAPRQRGRGPDPELGAGLERDGRRHAGAGALLLRHARLEPLHQLRRPDVRRLHRGQVRGLRPRAARLRAPGVDDVGAGFRPRLHRSAGLAEQVVRRHPLPVGGPPDRHARAGRLALAVRRRRHPPAQALRRRPDAAGERSVLGPAARGRPRGRPQAPLRRKPRAADGPRQQHQHGDVLQGPGQPLPPRPVRHRRRAAPLRDASGGGDARGALVARPRRRAGQHRQRRREHHQRPRHPRRGAGRRRRRHRLRGRRPRRRRARRRGGHGVRRPRLRHRLGRGAAAARGAGRAGGRQGAVAAERRRSADRGGNRPLLGRPGELPRRPSPRPGLPPLRRRARPCARPDRLRPVGAGVGGRRHQPGNRRRGLRRVGGVRRPLRGAGRRGVRDPALRQRPRPRAGRGGAGPLAGRDGGRRGPRRRAARLLRVGRAQAAHGGRLPERRLGAGPGGGGRAAGLHGRAGPPAGRGRFGELDRRARGWPRAVRTGRPLRWVRGVPGALRRAVQPRLRGAALPHGARPPSRPGRAGGLDPRSRRRRGHPGRDGLRLRRQRRDDGQDHAHGRGRHPARL</sequence>
<gene>
    <name evidence="2" type="ORF">AVDCRST_MAG08-991</name>
</gene>
<name>A0A6J4HP79_9PROT</name>
<feature type="compositionally biased region" description="Low complexity" evidence="1">
    <location>
        <begin position="456"/>
        <end position="468"/>
    </location>
</feature>
<dbReference type="EMBL" id="CADCTG010000108">
    <property type="protein sequence ID" value="CAA9228947.1"/>
    <property type="molecule type" value="Genomic_DNA"/>
</dbReference>
<proteinExistence type="predicted"/>
<feature type="compositionally biased region" description="Basic residues" evidence="1">
    <location>
        <begin position="248"/>
        <end position="311"/>
    </location>
</feature>
<feature type="compositionally biased region" description="Low complexity" evidence="1">
    <location>
        <begin position="486"/>
        <end position="498"/>
    </location>
</feature>
<feature type="region of interest" description="Disordered" evidence="1">
    <location>
        <begin position="534"/>
        <end position="600"/>
    </location>
</feature>
<evidence type="ECO:0000313" key="2">
    <source>
        <dbReference type="EMBL" id="CAA9228947.1"/>
    </source>
</evidence>
<feature type="compositionally biased region" description="Basic residues" evidence="1">
    <location>
        <begin position="388"/>
        <end position="416"/>
    </location>
</feature>
<reference evidence="2" key="1">
    <citation type="submission" date="2020-02" db="EMBL/GenBank/DDBJ databases">
        <authorList>
            <person name="Meier V. D."/>
        </authorList>
    </citation>
    <scope>NUCLEOTIDE SEQUENCE</scope>
    <source>
        <strain evidence="2">AVDCRST_MAG08</strain>
    </source>
</reference>
<dbReference type="AlphaFoldDB" id="A0A6J4HP79"/>
<feature type="non-terminal residue" evidence="2">
    <location>
        <position position="600"/>
    </location>
</feature>
<feature type="compositionally biased region" description="Basic and acidic residues" evidence="1">
    <location>
        <begin position="332"/>
        <end position="342"/>
    </location>
</feature>
<feature type="compositionally biased region" description="Basic and acidic residues" evidence="1">
    <location>
        <begin position="571"/>
        <end position="591"/>
    </location>
</feature>
<feature type="compositionally biased region" description="Basic residues" evidence="1">
    <location>
        <begin position="181"/>
        <end position="195"/>
    </location>
</feature>
<protein>
    <submittedName>
        <fullName evidence="2">Alkaline phosphatase</fullName>
        <ecNumber evidence="2">3.1.3.1</ecNumber>
    </submittedName>
</protein>
<feature type="compositionally biased region" description="Basic and acidic residues" evidence="1">
    <location>
        <begin position="19"/>
        <end position="31"/>
    </location>
</feature>
<keyword evidence="2" id="KW-0378">Hydrolase</keyword>
<feature type="region of interest" description="Disordered" evidence="1">
    <location>
        <begin position="149"/>
        <end position="505"/>
    </location>
</feature>
<dbReference type="EC" id="3.1.3.1" evidence="2"/>
<evidence type="ECO:0000256" key="1">
    <source>
        <dbReference type="SAM" id="MobiDB-lite"/>
    </source>
</evidence>
<feature type="non-terminal residue" evidence="2">
    <location>
        <position position="1"/>
    </location>
</feature>
<accession>A0A6J4HP79</accession>
<organism evidence="2">
    <name type="scientific">uncultured Acetobacteraceae bacterium</name>
    <dbReference type="NCBI Taxonomy" id="169975"/>
    <lineage>
        <taxon>Bacteria</taxon>
        <taxon>Pseudomonadati</taxon>
        <taxon>Pseudomonadota</taxon>
        <taxon>Alphaproteobacteria</taxon>
        <taxon>Acetobacterales</taxon>
        <taxon>Acetobacteraceae</taxon>
        <taxon>environmental samples</taxon>
    </lineage>
</organism>
<dbReference type="GO" id="GO:0004035">
    <property type="term" value="F:alkaline phosphatase activity"/>
    <property type="evidence" value="ECO:0007669"/>
    <property type="project" value="UniProtKB-EC"/>
</dbReference>